<dbReference type="RefSeq" id="WP_196420202.1">
    <property type="nucleotide sequence ID" value="NZ_JADQTO010000038.1"/>
</dbReference>
<sequence length="103" mass="11178">MPDPIVTWLATALAGFGPFDAPPDADAANLLRAALEDPGTRTRLLQDLRQEVARISDGRVSLSRADFSEFTFRPREALAEPMRLSGSRLVALVPADAPLAYDQ</sequence>
<name>A0A931CLF8_9ACTN</name>
<keyword evidence="2" id="KW-1185">Reference proteome</keyword>
<comment type="caution">
    <text evidence="1">The sequence shown here is derived from an EMBL/GenBank/DDBJ whole genome shotgun (WGS) entry which is preliminary data.</text>
</comment>
<protein>
    <submittedName>
        <fullName evidence="1">Uncharacterized protein</fullName>
    </submittedName>
</protein>
<proteinExistence type="predicted"/>
<evidence type="ECO:0000313" key="2">
    <source>
        <dbReference type="Proteomes" id="UP000598146"/>
    </source>
</evidence>
<dbReference type="AlphaFoldDB" id="A0A931CLF8"/>
<dbReference type="EMBL" id="JADQTO010000038">
    <property type="protein sequence ID" value="MBG0568428.1"/>
    <property type="molecule type" value="Genomic_DNA"/>
</dbReference>
<evidence type="ECO:0000313" key="1">
    <source>
        <dbReference type="EMBL" id="MBG0568428.1"/>
    </source>
</evidence>
<gene>
    <name evidence="1" type="ORF">I4J89_44090</name>
</gene>
<accession>A0A931CLF8</accession>
<reference evidence="1" key="1">
    <citation type="submission" date="2020-11" db="EMBL/GenBank/DDBJ databases">
        <title>Isolation and identification of active actinomycetes.</title>
        <authorList>
            <person name="Sun X."/>
        </authorList>
    </citation>
    <scope>NUCLEOTIDE SEQUENCE</scope>
    <source>
        <strain evidence="1">NEAU-A11</strain>
    </source>
</reference>
<organism evidence="1 2">
    <name type="scientific">Actinoplanes aureus</name>
    <dbReference type="NCBI Taxonomy" id="2792083"/>
    <lineage>
        <taxon>Bacteria</taxon>
        <taxon>Bacillati</taxon>
        <taxon>Actinomycetota</taxon>
        <taxon>Actinomycetes</taxon>
        <taxon>Micromonosporales</taxon>
        <taxon>Micromonosporaceae</taxon>
        <taxon>Actinoplanes</taxon>
    </lineage>
</organism>
<dbReference type="Proteomes" id="UP000598146">
    <property type="component" value="Unassembled WGS sequence"/>
</dbReference>